<dbReference type="CDD" id="cd13539">
    <property type="entry name" value="PBP2_AvModA"/>
    <property type="match status" value="1"/>
</dbReference>
<gene>
    <name evidence="5" type="primary">modA</name>
    <name evidence="5" type="ORF">GCM10011352_23720</name>
</gene>
<dbReference type="Proteomes" id="UP000629025">
    <property type="component" value="Unassembled WGS sequence"/>
</dbReference>
<dbReference type="EMBL" id="BMIJ01000004">
    <property type="protein sequence ID" value="GGB96836.1"/>
    <property type="molecule type" value="Genomic_DNA"/>
</dbReference>
<keyword evidence="2" id="KW-0479">Metal-binding</keyword>
<proteinExistence type="inferred from homology"/>
<dbReference type="Pfam" id="PF13531">
    <property type="entry name" value="SBP_bac_11"/>
    <property type="match status" value="1"/>
</dbReference>
<keyword evidence="3 4" id="KW-0732">Signal</keyword>
<dbReference type="PIRSF" id="PIRSF004846">
    <property type="entry name" value="ModA"/>
    <property type="match status" value="1"/>
</dbReference>
<feature type="chain" id="PRO_5045746987" evidence="4">
    <location>
        <begin position="28"/>
        <end position="253"/>
    </location>
</feature>
<name>A0ABQ1KDS0_9GAMM</name>
<protein>
    <submittedName>
        <fullName evidence="5">Molybdate ABC transporter substrate-binding protein</fullName>
    </submittedName>
</protein>
<evidence type="ECO:0000313" key="6">
    <source>
        <dbReference type="Proteomes" id="UP000629025"/>
    </source>
</evidence>
<dbReference type="InterPro" id="IPR050682">
    <property type="entry name" value="ModA/WtpA"/>
</dbReference>
<evidence type="ECO:0000256" key="1">
    <source>
        <dbReference type="ARBA" id="ARBA00009175"/>
    </source>
</evidence>
<accession>A0ABQ1KDS0</accession>
<keyword evidence="6" id="KW-1185">Reference proteome</keyword>
<dbReference type="Gene3D" id="3.40.190.10">
    <property type="entry name" value="Periplasmic binding protein-like II"/>
    <property type="match status" value="2"/>
</dbReference>
<evidence type="ECO:0000313" key="5">
    <source>
        <dbReference type="EMBL" id="GGB96836.1"/>
    </source>
</evidence>
<dbReference type="PANTHER" id="PTHR30632">
    <property type="entry name" value="MOLYBDATE-BINDING PERIPLASMIC PROTEIN"/>
    <property type="match status" value="1"/>
</dbReference>
<evidence type="ECO:0000256" key="3">
    <source>
        <dbReference type="ARBA" id="ARBA00022729"/>
    </source>
</evidence>
<dbReference type="RefSeq" id="WP_188748509.1">
    <property type="nucleotide sequence ID" value="NZ_BMIJ01000004.1"/>
</dbReference>
<feature type="signal peptide" evidence="4">
    <location>
        <begin position="1"/>
        <end position="27"/>
    </location>
</feature>
<comment type="similarity">
    <text evidence="1">Belongs to the bacterial solute-binding protein ModA family.</text>
</comment>
<evidence type="ECO:0000256" key="4">
    <source>
        <dbReference type="SAM" id="SignalP"/>
    </source>
</evidence>
<organism evidence="5 6">
    <name type="scientific">Marinobacterium zhoushanense</name>
    <dbReference type="NCBI Taxonomy" id="1679163"/>
    <lineage>
        <taxon>Bacteria</taxon>
        <taxon>Pseudomonadati</taxon>
        <taxon>Pseudomonadota</taxon>
        <taxon>Gammaproteobacteria</taxon>
        <taxon>Oceanospirillales</taxon>
        <taxon>Oceanospirillaceae</taxon>
        <taxon>Marinobacterium</taxon>
    </lineage>
</organism>
<dbReference type="SUPFAM" id="SSF53850">
    <property type="entry name" value="Periplasmic binding protein-like II"/>
    <property type="match status" value="1"/>
</dbReference>
<evidence type="ECO:0000256" key="2">
    <source>
        <dbReference type="ARBA" id="ARBA00022723"/>
    </source>
</evidence>
<dbReference type="PANTHER" id="PTHR30632:SF14">
    <property type="entry name" value="TUNGSTATE_MOLYBDATE_CHROMATE-BINDING PROTEIN MODA"/>
    <property type="match status" value="1"/>
</dbReference>
<reference evidence="6" key="1">
    <citation type="journal article" date="2019" name="Int. J. Syst. Evol. Microbiol.">
        <title>The Global Catalogue of Microorganisms (GCM) 10K type strain sequencing project: providing services to taxonomists for standard genome sequencing and annotation.</title>
        <authorList>
            <consortium name="The Broad Institute Genomics Platform"/>
            <consortium name="The Broad Institute Genome Sequencing Center for Infectious Disease"/>
            <person name="Wu L."/>
            <person name="Ma J."/>
        </authorList>
    </citation>
    <scope>NUCLEOTIDE SEQUENCE [LARGE SCALE GENOMIC DNA]</scope>
    <source>
        <strain evidence="6">CGMCC 1.15341</strain>
    </source>
</reference>
<dbReference type="InterPro" id="IPR044084">
    <property type="entry name" value="AvModA-like_subst-bd"/>
</dbReference>
<comment type="caution">
    <text evidence="5">The sequence shown here is derived from an EMBL/GenBank/DDBJ whole genome shotgun (WGS) entry which is preliminary data.</text>
</comment>
<dbReference type="InterPro" id="IPR005950">
    <property type="entry name" value="ModA"/>
</dbReference>
<sequence>MNRFTGRVTAIATIALCLLPLGAQTSAAEVKAAVAANFTAAAKEIAAEFEQQSGHSVSLSFASTGKLYTQIVNGAPFDIFLSADAARPRKLVDSGDAVADSLFTYAVGQLVLWSADAALIDSEGSALKQKTLERLAIANPKTAPYGAAAIETLQQLDLWTHYESSTVRGDSIAQTYQMAYTGAVQAALVARAQIALDSSGSSWLIPAELYSPIRQQAVLLSHSADNEAAKALIAYLQSDKARSIIERYGYGLE</sequence>
<dbReference type="NCBIfam" id="TIGR01256">
    <property type="entry name" value="modA"/>
    <property type="match status" value="1"/>
</dbReference>